<feature type="domain" description="YdhG-like" evidence="1">
    <location>
        <begin position="17"/>
        <end position="120"/>
    </location>
</feature>
<organism evidence="2 3">
    <name type="scientific">Aliikangiella marina</name>
    <dbReference type="NCBI Taxonomy" id="1712262"/>
    <lineage>
        <taxon>Bacteria</taxon>
        <taxon>Pseudomonadati</taxon>
        <taxon>Pseudomonadota</taxon>
        <taxon>Gammaproteobacteria</taxon>
        <taxon>Oceanospirillales</taxon>
        <taxon>Pleioneaceae</taxon>
        <taxon>Aliikangiella</taxon>
    </lineage>
</organism>
<dbReference type="InterPro" id="IPR014922">
    <property type="entry name" value="YdhG-like"/>
</dbReference>
<accession>A0A545TK09</accession>
<dbReference type="Pfam" id="PF08818">
    <property type="entry name" value="DUF1801"/>
    <property type="match status" value="1"/>
</dbReference>
<dbReference type="OrthoDB" id="328972at2"/>
<evidence type="ECO:0000313" key="3">
    <source>
        <dbReference type="Proteomes" id="UP000317839"/>
    </source>
</evidence>
<keyword evidence="3" id="KW-1185">Reference proteome</keyword>
<dbReference type="AlphaFoldDB" id="A0A545TK09"/>
<comment type="caution">
    <text evidence="2">The sequence shown here is derived from an EMBL/GenBank/DDBJ whole genome shotgun (WGS) entry which is preliminary data.</text>
</comment>
<dbReference type="Proteomes" id="UP000317839">
    <property type="component" value="Unassembled WGS sequence"/>
</dbReference>
<dbReference type="SUPFAM" id="SSF159888">
    <property type="entry name" value="YdhG-like"/>
    <property type="match status" value="1"/>
</dbReference>
<protein>
    <submittedName>
        <fullName evidence="2">DUF1801 domain-containing protein</fullName>
    </submittedName>
</protein>
<dbReference type="EMBL" id="VIKR01000001">
    <property type="protein sequence ID" value="TQV77555.1"/>
    <property type="molecule type" value="Genomic_DNA"/>
</dbReference>
<proteinExistence type="predicted"/>
<evidence type="ECO:0000259" key="1">
    <source>
        <dbReference type="Pfam" id="PF08818"/>
    </source>
</evidence>
<reference evidence="2 3" key="1">
    <citation type="submission" date="2019-06" db="EMBL/GenBank/DDBJ databases">
        <title>Draft genome of Aliikangiella marina GYP-15.</title>
        <authorList>
            <person name="Wang G."/>
        </authorList>
    </citation>
    <scope>NUCLEOTIDE SEQUENCE [LARGE SCALE GENOMIC DNA]</scope>
    <source>
        <strain evidence="2 3">GYP-15</strain>
    </source>
</reference>
<name>A0A545TK09_9GAMM</name>
<gene>
    <name evidence="2" type="ORF">FLL45_01985</name>
</gene>
<sequence>MDKKLAEKFESYPDFVKSQMYALRELIIETAVDCDKFEAFEESLKWGEPSFVTQYGSPIRIDWKSKRANEYAMYFHCQTKLVDTFKELYGENLKLEGNRAMIFTVDAVIPKKELKHCISLAFDYHRLKHLPLLGA</sequence>
<evidence type="ECO:0000313" key="2">
    <source>
        <dbReference type="EMBL" id="TQV77555.1"/>
    </source>
</evidence>